<proteinExistence type="predicted"/>
<feature type="transmembrane region" description="Helical" evidence="1">
    <location>
        <begin position="41"/>
        <end position="62"/>
    </location>
</feature>
<keyword evidence="1" id="KW-0472">Membrane</keyword>
<evidence type="ECO:0000256" key="1">
    <source>
        <dbReference type="SAM" id="Phobius"/>
    </source>
</evidence>
<evidence type="ECO:0000313" key="3">
    <source>
        <dbReference type="Proteomes" id="UP001589814"/>
    </source>
</evidence>
<evidence type="ECO:0000313" key="2">
    <source>
        <dbReference type="EMBL" id="MFC0267193.1"/>
    </source>
</evidence>
<feature type="transmembrane region" description="Helical" evidence="1">
    <location>
        <begin position="69"/>
        <end position="86"/>
    </location>
</feature>
<sequence length="122" mass="12430">MPSSSPARAGALVLLVASLAGVALALYAYLAPLTGVTGTLGALIVILTCALLAIMALALMAVKARAGRNLLRALILIVLAGTAFAALLLHEWWLVAAMVLGLVGLIIDMVRPASPTYAQGAR</sequence>
<comment type="caution">
    <text evidence="2">The sequence shown here is derived from an EMBL/GenBank/DDBJ whole genome shotgun (WGS) entry which is preliminary data.</text>
</comment>
<reference evidence="2 3" key="1">
    <citation type="submission" date="2024-09" db="EMBL/GenBank/DDBJ databases">
        <authorList>
            <person name="Sun Q."/>
            <person name="Mori K."/>
        </authorList>
    </citation>
    <scope>NUCLEOTIDE SEQUENCE [LARGE SCALE GENOMIC DNA]</scope>
    <source>
        <strain evidence="2 3">CCM 7415</strain>
    </source>
</reference>
<dbReference type="EMBL" id="JBHLVX010000013">
    <property type="protein sequence ID" value="MFC0267193.1"/>
    <property type="molecule type" value="Genomic_DNA"/>
</dbReference>
<protein>
    <submittedName>
        <fullName evidence="2">Uncharacterized protein</fullName>
    </submittedName>
</protein>
<name>A0ABV6G125_9GAMM</name>
<keyword evidence="1" id="KW-1133">Transmembrane helix</keyword>
<organism evidence="2 3">
    <name type="scientific">Kushneria aurantia</name>
    <dbReference type="NCBI Taxonomy" id="504092"/>
    <lineage>
        <taxon>Bacteria</taxon>
        <taxon>Pseudomonadati</taxon>
        <taxon>Pseudomonadota</taxon>
        <taxon>Gammaproteobacteria</taxon>
        <taxon>Oceanospirillales</taxon>
        <taxon>Halomonadaceae</taxon>
        <taxon>Kushneria</taxon>
    </lineage>
</organism>
<keyword evidence="3" id="KW-1185">Reference proteome</keyword>
<feature type="transmembrane region" description="Helical" evidence="1">
    <location>
        <begin position="92"/>
        <end position="110"/>
    </location>
</feature>
<dbReference type="RefSeq" id="WP_019950041.1">
    <property type="nucleotide sequence ID" value="NZ_JBHLVX010000013.1"/>
</dbReference>
<gene>
    <name evidence="2" type="ORF">ACFFHW_04105</name>
</gene>
<accession>A0ABV6G125</accession>
<dbReference type="Proteomes" id="UP001589814">
    <property type="component" value="Unassembled WGS sequence"/>
</dbReference>
<keyword evidence="1" id="KW-0812">Transmembrane</keyword>